<sequence length="49" mass="5605">MDCKREVKIVTLLIVHCTLLGKGNSYYNDIQFGYTLHTMTCKVKKVALN</sequence>
<gene>
    <name evidence="1" type="ORF">MtrDRAFT_AC140550g33v2</name>
</gene>
<accession>A4PSE5</accession>
<dbReference type="AlphaFoldDB" id="A4PSE5"/>
<dbReference type="EMBL" id="AC140550">
    <property type="protein sequence ID" value="ABO80467.1"/>
    <property type="molecule type" value="Genomic_DNA"/>
</dbReference>
<name>A4PSE5_MEDTR</name>
<evidence type="ECO:0000313" key="1">
    <source>
        <dbReference type="EMBL" id="ABO80467.1"/>
    </source>
</evidence>
<reference evidence="1" key="1">
    <citation type="submission" date="2006-03" db="EMBL/GenBank/DDBJ databases">
        <authorList>
            <person name="Shaull S."/>
            <person name="Lin S."/>
            <person name="Dixon R."/>
            <person name="May G."/>
            <person name="Sumner L."/>
            <person name="Gonzales B."/>
            <person name="Cook D."/>
            <person name="Kim D."/>
            <person name="Roe B.A."/>
        </authorList>
    </citation>
    <scope>NUCLEOTIDE SEQUENCE</scope>
</reference>
<proteinExistence type="predicted"/>
<reference evidence="1" key="2">
    <citation type="submission" date="2007-04" db="EMBL/GenBank/DDBJ databases">
        <authorList>
            <consortium name="The International Medicago Genome Annotation Group"/>
        </authorList>
    </citation>
    <scope>NUCLEOTIDE SEQUENCE</scope>
</reference>
<organism evidence="1">
    <name type="scientific">Medicago truncatula</name>
    <name type="common">Barrel medic</name>
    <name type="synonym">Medicago tribuloides</name>
    <dbReference type="NCBI Taxonomy" id="3880"/>
    <lineage>
        <taxon>Eukaryota</taxon>
        <taxon>Viridiplantae</taxon>
        <taxon>Streptophyta</taxon>
        <taxon>Embryophyta</taxon>
        <taxon>Tracheophyta</taxon>
        <taxon>Spermatophyta</taxon>
        <taxon>Magnoliopsida</taxon>
        <taxon>eudicotyledons</taxon>
        <taxon>Gunneridae</taxon>
        <taxon>Pentapetalae</taxon>
        <taxon>rosids</taxon>
        <taxon>fabids</taxon>
        <taxon>Fabales</taxon>
        <taxon>Fabaceae</taxon>
        <taxon>Papilionoideae</taxon>
        <taxon>50 kb inversion clade</taxon>
        <taxon>NPAAA clade</taxon>
        <taxon>Hologalegina</taxon>
        <taxon>IRL clade</taxon>
        <taxon>Trifolieae</taxon>
        <taxon>Medicago</taxon>
    </lineage>
</organism>
<protein>
    <submittedName>
        <fullName evidence="1">Uncharacterized protein</fullName>
    </submittedName>
</protein>